<evidence type="ECO:0000256" key="4">
    <source>
        <dbReference type="ARBA" id="ARBA00005293"/>
    </source>
</evidence>
<comment type="pathway">
    <text evidence="3">Protein modification; protein ubiquitination.</text>
</comment>
<protein>
    <recommendedName>
        <fullName evidence="6">Protein cereblon</fullName>
    </recommendedName>
    <alternativeName>
        <fullName evidence="12">Protein ohgata</fullName>
    </alternativeName>
</protein>
<dbReference type="GO" id="GO:0031464">
    <property type="term" value="C:Cul4A-RING E3 ubiquitin ligase complex"/>
    <property type="evidence" value="ECO:0007669"/>
    <property type="project" value="TreeGrafter"/>
</dbReference>
<evidence type="ECO:0000256" key="8">
    <source>
        <dbReference type="ARBA" id="ARBA00022723"/>
    </source>
</evidence>
<gene>
    <name evidence="18" type="ORF">PVAP13_3NG258151</name>
</gene>
<dbReference type="FunFam" id="2.170.150.20:FF:000005">
    <property type="entry name" value="Blast:Protein cereblon homolog"/>
    <property type="match status" value="1"/>
</dbReference>
<evidence type="ECO:0000256" key="3">
    <source>
        <dbReference type="ARBA" id="ARBA00004906"/>
    </source>
</evidence>
<dbReference type="Pfam" id="PF02190">
    <property type="entry name" value="LON_substr_bdg"/>
    <property type="match status" value="1"/>
</dbReference>
<proteinExistence type="inferred from homology"/>
<dbReference type="GO" id="GO:0005634">
    <property type="term" value="C:nucleus"/>
    <property type="evidence" value="ECO:0007669"/>
    <property type="project" value="UniProtKB-SubCell"/>
</dbReference>
<evidence type="ECO:0000259" key="17">
    <source>
        <dbReference type="PROSITE" id="PS51788"/>
    </source>
</evidence>
<feature type="region of interest" description="Disordered" evidence="15">
    <location>
        <begin position="261"/>
        <end position="336"/>
    </location>
</feature>
<keyword evidence="11" id="KW-0539">Nucleus</keyword>
<dbReference type="PROSITE" id="PS51788">
    <property type="entry name" value="CULT"/>
    <property type="match status" value="1"/>
</dbReference>
<keyword evidence="19" id="KW-1185">Reference proteome</keyword>
<dbReference type="GO" id="GO:0005737">
    <property type="term" value="C:cytoplasm"/>
    <property type="evidence" value="ECO:0007669"/>
    <property type="project" value="UniProtKB-SubCell"/>
</dbReference>
<keyword evidence="9" id="KW-0833">Ubl conjugation pathway</keyword>
<evidence type="ECO:0000256" key="10">
    <source>
        <dbReference type="ARBA" id="ARBA00022833"/>
    </source>
</evidence>
<comment type="function">
    <text evidence="13">Substrate recognition component of a DCX (DDB1-CUL4-X-box) E3 protein ligase complex that mediates the ubiquitination and subsequent proteasomal degradation of target proteins. Has an essential role in mediating growth by negatively regulating insulin signaling. It also has a role in maintaining presynaptic function in the neuromuscular junction synapses of third-instar larvae.</text>
</comment>
<keyword evidence="8" id="KW-0479">Metal-binding</keyword>
<dbReference type="PANTHER" id="PTHR14255:SF4">
    <property type="entry name" value="PROTEIN CEREBLON"/>
    <property type="match status" value="1"/>
</dbReference>
<comment type="caution">
    <text evidence="18">The sequence shown here is derived from an EMBL/GenBank/DDBJ whole genome shotgun (WGS) entry which is preliminary data.</text>
</comment>
<evidence type="ECO:0000256" key="14">
    <source>
        <dbReference type="ARBA" id="ARBA00046796"/>
    </source>
</evidence>
<reference evidence="18 19" key="1">
    <citation type="submission" date="2020-05" db="EMBL/GenBank/DDBJ databases">
        <title>WGS assembly of Panicum virgatum.</title>
        <authorList>
            <person name="Lovell J.T."/>
            <person name="Jenkins J."/>
            <person name="Shu S."/>
            <person name="Juenger T.E."/>
            <person name="Schmutz J."/>
        </authorList>
    </citation>
    <scope>NUCLEOTIDE SEQUENCE [LARGE SCALE GENOMIC DNA]</scope>
    <source>
        <strain evidence="19">cv. AP13</strain>
    </source>
</reference>
<dbReference type="SUPFAM" id="SSF88697">
    <property type="entry name" value="PUA domain-like"/>
    <property type="match status" value="1"/>
</dbReference>
<evidence type="ECO:0000256" key="2">
    <source>
        <dbReference type="ARBA" id="ARBA00004496"/>
    </source>
</evidence>
<dbReference type="FunFam" id="2.30.130.40:FF:000009">
    <property type="entry name" value="ATP-dependent protease La domain-containing protein"/>
    <property type="match status" value="1"/>
</dbReference>
<dbReference type="SMART" id="SM00464">
    <property type="entry name" value="LON"/>
    <property type="match status" value="1"/>
</dbReference>
<evidence type="ECO:0000313" key="19">
    <source>
        <dbReference type="Proteomes" id="UP000823388"/>
    </source>
</evidence>
<dbReference type="GO" id="GO:0046872">
    <property type="term" value="F:metal ion binding"/>
    <property type="evidence" value="ECO:0007669"/>
    <property type="project" value="UniProtKB-KW"/>
</dbReference>
<comment type="similarity">
    <text evidence="4">Belongs to the CRBN family.</text>
</comment>
<dbReference type="Gene3D" id="1.20.58.1480">
    <property type="match status" value="1"/>
</dbReference>
<dbReference type="InterPro" id="IPR015947">
    <property type="entry name" value="PUA-like_sf"/>
</dbReference>
<dbReference type="InterPro" id="IPR046336">
    <property type="entry name" value="Lon_prtase_N_sf"/>
</dbReference>
<evidence type="ECO:0000313" key="18">
    <source>
        <dbReference type="EMBL" id="KAG2618046.1"/>
    </source>
</evidence>
<dbReference type="FunFam" id="1.20.58.1480:FF:000007">
    <property type="entry name" value="Lon protease homolog"/>
    <property type="match status" value="1"/>
</dbReference>
<dbReference type="InterPro" id="IPR034750">
    <property type="entry name" value="CULT"/>
</dbReference>
<keyword evidence="7" id="KW-0963">Cytoplasm</keyword>
<sequence>MADWDGITERERRQMEEILQLDMEELNVEVVEDDDEEEVEEEQGDGGGGGGGDVEAFLRANYGDGVAGTSEPLTFDTSLASLHTYLGEVDDTRGRVSLLDGGTVVNLPMFYLQGVVLFPGATLPLRVIQSRLVVTIDKALGLVDAPCTIGVVLMHRLSNHRHYATASVGTTAEIRQLGRLDDGSLNVVARGQQRFRLRRHWIDVDRVVWGEVQIIEEDTPLRTPRDAFAQLAASDRFNLHSSSSVVSFYISPIKQDHIDSELECSTPSPNSNASNHSSMDTKLCHLGSQSSDSMKSSSDEEGDLMHQQWRQKRRSVRESGASSHSDKKTNMSNEDDLCLTPLQPLLTARARDTKRRRQYHAYSKQASQAPLSFWPRWVYEMYDSYTLARNAAELWRQIIAKPNMDDHIRKPDILSFHIGSKLPVSESVRQKLLEIDGISYRLQKEIQLLKAFNLIKCRNCQSHIAKRSDMVVMSTDGPLGAYVNPHGCVHETITVSNATGLALTGSPSTVHSWFPGYSWTIASCAACESHIGWLFRATKKNLRPRSFWGIRSSQIADDAQVDQSE</sequence>
<feature type="compositionally biased region" description="Acidic residues" evidence="15">
    <location>
        <begin position="31"/>
        <end position="44"/>
    </location>
</feature>
<dbReference type="GO" id="GO:0016567">
    <property type="term" value="P:protein ubiquitination"/>
    <property type="evidence" value="ECO:0007669"/>
    <property type="project" value="TreeGrafter"/>
</dbReference>
<dbReference type="AlphaFoldDB" id="A0A8T0UAJ3"/>
<evidence type="ECO:0000256" key="7">
    <source>
        <dbReference type="ARBA" id="ARBA00022490"/>
    </source>
</evidence>
<comment type="subunit">
    <text evidence="14">Likely a component of a DCX (DDB1-CUL4-X-box) protein ligase complex. May interact with pic/DDB1.</text>
</comment>
<feature type="domain" description="CULT" evidence="17">
    <location>
        <begin position="452"/>
        <end position="559"/>
    </location>
</feature>
<dbReference type="EMBL" id="CM029042">
    <property type="protein sequence ID" value="KAG2618046.1"/>
    <property type="molecule type" value="Genomic_DNA"/>
</dbReference>
<dbReference type="InterPro" id="IPR003111">
    <property type="entry name" value="Lon_prtase_N"/>
</dbReference>
<feature type="compositionally biased region" description="Low complexity" evidence="15">
    <location>
        <begin position="265"/>
        <end position="278"/>
    </location>
</feature>
<evidence type="ECO:0000259" key="16">
    <source>
        <dbReference type="PROSITE" id="PS51787"/>
    </source>
</evidence>
<dbReference type="InterPro" id="IPR004910">
    <property type="entry name" value="Yippee/Mis18/Cereblon"/>
</dbReference>
<dbReference type="PANTHER" id="PTHR14255">
    <property type="entry name" value="CEREBLON"/>
    <property type="match status" value="1"/>
</dbReference>
<keyword evidence="10" id="KW-0862">Zinc</keyword>
<dbReference type="Pfam" id="PF03226">
    <property type="entry name" value="Yippee-Mis18"/>
    <property type="match status" value="1"/>
</dbReference>
<feature type="region of interest" description="Disordered" evidence="15">
    <location>
        <begin position="31"/>
        <end position="53"/>
    </location>
</feature>
<organism evidence="18 19">
    <name type="scientific">Panicum virgatum</name>
    <name type="common">Blackwell switchgrass</name>
    <dbReference type="NCBI Taxonomy" id="38727"/>
    <lineage>
        <taxon>Eukaryota</taxon>
        <taxon>Viridiplantae</taxon>
        <taxon>Streptophyta</taxon>
        <taxon>Embryophyta</taxon>
        <taxon>Tracheophyta</taxon>
        <taxon>Spermatophyta</taxon>
        <taxon>Magnoliopsida</taxon>
        <taxon>Liliopsida</taxon>
        <taxon>Poales</taxon>
        <taxon>Poaceae</taxon>
        <taxon>PACMAD clade</taxon>
        <taxon>Panicoideae</taxon>
        <taxon>Panicodae</taxon>
        <taxon>Paniceae</taxon>
        <taxon>Panicinae</taxon>
        <taxon>Panicum</taxon>
        <taxon>Panicum sect. Hiantes</taxon>
    </lineage>
</organism>
<dbReference type="Proteomes" id="UP000823388">
    <property type="component" value="Chromosome 3N"/>
</dbReference>
<evidence type="ECO:0000256" key="13">
    <source>
        <dbReference type="ARBA" id="ARBA00046075"/>
    </source>
</evidence>
<name>A0A8T0UAJ3_PANVG</name>
<evidence type="ECO:0000256" key="11">
    <source>
        <dbReference type="ARBA" id="ARBA00023242"/>
    </source>
</evidence>
<evidence type="ECO:0000256" key="1">
    <source>
        <dbReference type="ARBA" id="ARBA00004123"/>
    </source>
</evidence>
<feature type="domain" description="Lon N-terminal" evidence="16">
    <location>
        <begin position="107"/>
        <end position="453"/>
    </location>
</feature>
<evidence type="ECO:0000256" key="6">
    <source>
        <dbReference type="ARBA" id="ARBA00014394"/>
    </source>
</evidence>
<comment type="subcellular location">
    <subcellularLocation>
        <location evidence="2">Cytoplasm</location>
    </subcellularLocation>
    <subcellularLocation>
        <location evidence="1">Nucleus</location>
    </subcellularLocation>
</comment>
<dbReference type="Gene3D" id="2.170.150.20">
    <property type="entry name" value="Peptide methionine sulfoxide reductase"/>
    <property type="match status" value="1"/>
</dbReference>
<evidence type="ECO:0000256" key="5">
    <source>
        <dbReference type="ARBA" id="ARBA00009142"/>
    </source>
</evidence>
<evidence type="ECO:0000256" key="15">
    <source>
        <dbReference type="SAM" id="MobiDB-lite"/>
    </source>
</evidence>
<accession>A0A8T0UAJ3</accession>
<dbReference type="Gene3D" id="2.30.130.40">
    <property type="entry name" value="LON domain-like"/>
    <property type="match status" value="1"/>
</dbReference>
<comment type="similarity">
    <text evidence="5">Belongs to the 4-toluene sulfonate uptake permease (TSUP) (TC 2.A.102) family.</text>
</comment>
<dbReference type="CDD" id="cd15777">
    <property type="entry name" value="CRBN_C_like"/>
    <property type="match status" value="1"/>
</dbReference>
<evidence type="ECO:0000256" key="9">
    <source>
        <dbReference type="ARBA" id="ARBA00022786"/>
    </source>
</evidence>
<dbReference type="PROSITE" id="PS51787">
    <property type="entry name" value="LON_N"/>
    <property type="match status" value="1"/>
</dbReference>
<evidence type="ECO:0000256" key="12">
    <source>
        <dbReference type="ARBA" id="ARBA00030079"/>
    </source>
</evidence>